<comment type="caution">
    <text evidence="2">The sequence shown here is derived from an EMBL/GenBank/DDBJ whole genome shotgun (WGS) entry which is preliminary data.</text>
</comment>
<feature type="compositionally biased region" description="Basic residues" evidence="1">
    <location>
        <begin position="231"/>
        <end position="241"/>
    </location>
</feature>
<feature type="compositionally biased region" description="Polar residues" evidence="1">
    <location>
        <begin position="217"/>
        <end position="226"/>
    </location>
</feature>
<evidence type="ECO:0000313" key="2">
    <source>
        <dbReference type="EMBL" id="KAL0879756.1"/>
    </source>
</evidence>
<evidence type="ECO:0000256" key="1">
    <source>
        <dbReference type="SAM" id="MobiDB-lite"/>
    </source>
</evidence>
<evidence type="ECO:0000313" key="3">
    <source>
        <dbReference type="Proteomes" id="UP001549920"/>
    </source>
</evidence>
<name>A0ABR3HT66_LOXSC</name>
<protein>
    <recommendedName>
        <fullName evidence="4">Regulatory protein zeste</fullName>
    </recommendedName>
</protein>
<dbReference type="Proteomes" id="UP001549920">
    <property type="component" value="Unassembled WGS sequence"/>
</dbReference>
<reference evidence="2 3" key="1">
    <citation type="submission" date="2024-06" db="EMBL/GenBank/DDBJ databases">
        <title>A chromosome-level genome assembly of beet webworm, Loxostege sticticalis.</title>
        <authorList>
            <person name="Zhang Y."/>
        </authorList>
    </citation>
    <scope>NUCLEOTIDE SEQUENCE [LARGE SCALE GENOMIC DNA]</scope>
    <source>
        <strain evidence="2">AQ026</strain>
        <tissue evidence="2">Whole body</tissue>
    </source>
</reference>
<accession>A0ABR3HT66</accession>
<organism evidence="2 3">
    <name type="scientific">Loxostege sticticalis</name>
    <name type="common">Beet webworm moth</name>
    <dbReference type="NCBI Taxonomy" id="481309"/>
    <lineage>
        <taxon>Eukaryota</taxon>
        <taxon>Metazoa</taxon>
        <taxon>Ecdysozoa</taxon>
        <taxon>Arthropoda</taxon>
        <taxon>Hexapoda</taxon>
        <taxon>Insecta</taxon>
        <taxon>Pterygota</taxon>
        <taxon>Neoptera</taxon>
        <taxon>Endopterygota</taxon>
        <taxon>Lepidoptera</taxon>
        <taxon>Glossata</taxon>
        <taxon>Ditrysia</taxon>
        <taxon>Pyraloidea</taxon>
        <taxon>Crambidae</taxon>
        <taxon>Pyraustinae</taxon>
        <taxon>Loxostege</taxon>
    </lineage>
</organism>
<sequence length="302" mass="33308">MERRVTRVSEAQWSLILDFLERNPNLARARGYNNSARGRQESTRLWQELANLLNAEGTGTTKVPKDWSTVSTFINNTFILDIVFKFNFVLLKLCPQYVSNYKSKLKKIVADINADTSATGGGPPRGSNLSEVDQRFLAILGPGFGQTAPQVSVNPFPDVDQQQPSTSTVPRAQDVSPEDVQQEVIIESGEEPMLHMDGRSRSPISVAVEQPVIEAPVNQQQASVSQPSLPRRSRLTRHRSRPLAPLDEARRILSQVEMQRAAADAASARALDSIGRALDLVGQNLGRLADAAEQHIAHLRSQ</sequence>
<dbReference type="EMBL" id="JBEUOH010000014">
    <property type="protein sequence ID" value="KAL0879756.1"/>
    <property type="molecule type" value="Genomic_DNA"/>
</dbReference>
<gene>
    <name evidence="2" type="ORF">ABMA27_003468</name>
</gene>
<keyword evidence="3" id="KW-1185">Reference proteome</keyword>
<evidence type="ECO:0008006" key="4">
    <source>
        <dbReference type="Google" id="ProtNLM"/>
    </source>
</evidence>
<feature type="region of interest" description="Disordered" evidence="1">
    <location>
        <begin position="150"/>
        <end position="178"/>
    </location>
</feature>
<feature type="region of interest" description="Disordered" evidence="1">
    <location>
        <begin position="217"/>
        <end position="241"/>
    </location>
</feature>
<proteinExistence type="predicted"/>
<feature type="compositionally biased region" description="Polar residues" evidence="1">
    <location>
        <begin position="160"/>
        <end position="170"/>
    </location>
</feature>